<evidence type="ECO:0000256" key="1">
    <source>
        <dbReference type="SAM" id="SignalP"/>
    </source>
</evidence>
<feature type="signal peptide" evidence="1">
    <location>
        <begin position="1"/>
        <end position="21"/>
    </location>
</feature>
<keyword evidence="1" id="KW-0732">Signal</keyword>
<feature type="domain" description="CNP1-like uncharacterised" evidence="2">
    <location>
        <begin position="41"/>
        <end position="170"/>
    </location>
</feature>
<dbReference type="InterPro" id="IPR014861">
    <property type="entry name" value="CNP1-like_dom"/>
</dbReference>
<organism evidence="3 4">
    <name type="scientific">Thiocystis violascens (strain ATCC 17096 / DSM 198 / 6111)</name>
    <name type="common">Chromatium violascens</name>
    <dbReference type="NCBI Taxonomy" id="765911"/>
    <lineage>
        <taxon>Bacteria</taxon>
        <taxon>Pseudomonadati</taxon>
        <taxon>Pseudomonadota</taxon>
        <taxon>Gammaproteobacteria</taxon>
        <taxon>Chromatiales</taxon>
        <taxon>Chromatiaceae</taxon>
        <taxon>Thiocystis</taxon>
    </lineage>
</organism>
<evidence type="ECO:0000313" key="4">
    <source>
        <dbReference type="Proteomes" id="UP000006062"/>
    </source>
</evidence>
<dbReference type="eggNOG" id="ENOG5031TYQ">
    <property type="taxonomic scope" value="Bacteria"/>
</dbReference>
<reference evidence="3 4" key="1">
    <citation type="submission" date="2012-06" db="EMBL/GenBank/DDBJ databases">
        <title>Complete sequence of Thiocystis violascens DSM 198.</title>
        <authorList>
            <consortium name="US DOE Joint Genome Institute"/>
            <person name="Lucas S."/>
            <person name="Han J."/>
            <person name="Lapidus A."/>
            <person name="Cheng J.-F."/>
            <person name="Goodwin L."/>
            <person name="Pitluck S."/>
            <person name="Peters L."/>
            <person name="Ovchinnikova G."/>
            <person name="Teshima H."/>
            <person name="Detter J.C."/>
            <person name="Han C."/>
            <person name="Tapia R."/>
            <person name="Land M."/>
            <person name="Hauser L."/>
            <person name="Kyrpides N."/>
            <person name="Ivanova N."/>
            <person name="Pagani I."/>
            <person name="Vogl K."/>
            <person name="Liu Z."/>
            <person name="Frigaard N.-U."/>
            <person name="Bryant D."/>
            <person name="Woyke T."/>
        </authorList>
    </citation>
    <scope>NUCLEOTIDE SEQUENCE [LARGE SCALE GENOMIC DNA]</scope>
    <source>
        <strain evidence="4">ATCC 17096 / DSM 198 / 6111</strain>
    </source>
</reference>
<accession>I3YFD5</accession>
<keyword evidence="4" id="KW-1185">Reference proteome</keyword>
<gene>
    <name evidence="3" type="ordered locus">Thivi_3863</name>
</gene>
<evidence type="ECO:0000313" key="3">
    <source>
        <dbReference type="EMBL" id="AFL75703.1"/>
    </source>
</evidence>
<dbReference type="STRING" id="765911.Thivi_3863"/>
<sequence length="185" mass="20752">MKRTTAAPICLLLIFATPTWAGENNFVLDPEPPSPTYLESGKAWRETMTPLPPWPQDADLIEFEPDGPSAGFRYFIDGKHLGVGADQVVRYTLVVESRNGGRNLSYEGIRCTPNGQYKVFAYGSGGQFTPLEGADWQPIAERYRHELWGFHFCVPRGFQPRLKKDMIRSLTGHTASRELSGFQAD</sequence>
<evidence type="ECO:0000259" key="2">
    <source>
        <dbReference type="Pfam" id="PF08750"/>
    </source>
</evidence>
<dbReference type="Pfam" id="PF08750">
    <property type="entry name" value="CNP1"/>
    <property type="match status" value="1"/>
</dbReference>
<dbReference type="EMBL" id="CP003154">
    <property type="protein sequence ID" value="AFL75703.1"/>
    <property type="molecule type" value="Genomic_DNA"/>
</dbReference>
<dbReference type="OrthoDB" id="7066954at2"/>
<proteinExistence type="predicted"/>
<protein>
    <submittedName>
        <fullName evidence="3">CNP1-like family</fullName>
    </submittedName>
</protein>
<dbReference type="KEGG" id="tvi:Thivi_3863"/>
<dbReference type="AlphaFoldDB" id="I3YFD5"/>
<dbReference type="HOGENOM" id="CLU_099352_2_0_6"/>
<dbReference type="RefSeq" id="WP_014780092.1">
    <property type="nucleotide sequence ID" value="NC_018012.1"/>
</dbReference>
<dbReference type="Proteomes" id="UP000006062">
    <property type="component" value="Chromosome"/>
</dbReference>
<name>I3YFD5_THIV6</name>
<feature type="chain" id="PRO_5003682497" evidence="1">
    <location>
        <begin position="22"/>
        <end position="185"/>
    </location>
</feature>